<feature type="region of interest" description="Disordered" evidence="1">
    <location>
        <begin position="1"/>
        <end position="66"/>
    </location>
</feature>
<dbReference type="Proteomes" id="UP000240493">
    <property type="component" value="Unassembled WGS sequence"/>
</dbReference>
<dbReference type="AlphaFoldDB" id="A0A2T3Z5Y0"/>
<proteinExistence type="predicted"/>
<evidence type="ECO:0000313" key="4">
    <source>
        <dbReference type="Proteomes" id="UP000240493"/>
    </source>
</evidence>
<protein>
    <recommendedName>
        <fullName evidence="2">MACPF-like domain-containing protein</fullName>
    </recommendedName>
</protein>
<feature type="compositionally biased region" description="Polar residues" evidence="1">
    <location>
        <begin position="1"/>
        <end position="24"/>
    </location>
</feature>
<dbReference type="OrthoDB" id="2562973at2759"/>
<evidence type="ECO:0000313" key="3">
    <source>
        <dbReference type="EMBL" id="PTB40204.1"/>
    </source>
</evidence>
<sequence length="740" mass="82282">MPPSNEDNAMRNSETDSVQVSDFTQPPDAAFENEVQNSEELKYNNDVEDGNEAENRHVDNGSKDTDAADASALQYPSIDNLKFDNMPDSAINAEDLSPSDWRNIINTNRLLHGFQIREVNQDIVRARMNAFVLHSSKTGSEDPCFQVEDGSSIDVQETKNAFQRSLAHNAFSRQCIESNVSAGDFGIMLGVSGKRERESSSSQTSGTTSRNQEYYATFNFPRTRVFLDEEELQLSERCKTALAEIKEDPVYTRLQRFYKLFGHIFVTSVLLGGQQTSSKFAAALNNTADELQQDALRNAIGVQLNAKYVATSAKFSSEKGKSSSSNEQQNSSLSQLGMRARGGNTLWGSDVCKWCQTVGPFKNWRVIENETAVPIHDLIGKLPGWEHIPALFKAIIGNREAIHRPWRRRLSFLLDGKPLCWISNDGKTRLCPSKDPLAERAIFIVSSANGLEDQSLNEWRESVGVDFSQELKHKLIPDTPLIFKSYLPQDVSEATPRASLPPMVGVEMTHETRGALSPSIPVLSPARTWRFSLRRISELGQWNPAKNARPESPGIMSGDKVKLFCHSLGLGPFATFLSPPSSACAATCSDDLITFGIPQNIISPEIQQLVYLYDSYKLTRGDMDAFEKMGFISTAEFAPKSPEMTTKGQERDLGFSAEVSAGASIGGASLGVVWELPSVKEYTIVKGKKYRVDYKKLQGEPLRSAPLDWSKQRHELERQSLTKSETMEISEPVILTVLFE</sequence>
<dbReference type="STRING" id="1042311.A0A2T3Z5Y0"/>
<keyword evidence="4" id="KW-1185">Reference proteome</keyword>
<dbReference type="EMBL" id="KZ679263">
    <property type="protein sequence ID" value="PTB40204.1"/>
    <property type="molecule type" value="Genomic_DNA"/>
</dbReference>
<dbReference type="Pfam" id="PF22693">
    <property type="entry name" value="MACPF_1"/>
    <property type="match status" value="1"/>
</dbReference>
<dbReference type="InterPro" id="IPR054586">
    <property type="entry name" value="MACPF_1_fungal"/>
</dbReference>
<feature type="compositionally biased region" description="Basic and acidic residues" evidence="1">
    <location>
        <begin position="53"/>
        <end position="66"/>
    </location>
</feature>
<organism evidence="3 4">
    <name type="scientific">Trichoderma asperellum (strain ATCC 204424 / CBS 433.97 / NBRC 101777)</name>
    <dbReference type="NCBI Taxonomy" id="1042311"/>
    <lineage>
        <taxon>Eukaryota</taxon>
        <taxon>Fungi</taxon>
        <taxon>Dikarya</taxon>
        <taxon>Ascomycota</taxon>
        <taxon>Pezizomycotina</taxon>
        <taxon>Sordariomycetes</taxon>
        <taxon>Hypocreomycetidae</taxon>
        <taxon>Hypocreales</taxon>
        <taxon>Hypocreaceae</taxon>
        <taxon>Trichoderma</taxon>
    </lineage>
</organism>
<evidence type="ECO:0000259" key="2">
    <source>
        <dbReference type="Pfam" id="PF22693"/>
    </source>
</evidence>
<feature type="domain" description="MACPF-like" evidence="2">
    <location>
        <begin position="229"/>
        <end position="379"/>
    </location>
</feature>
<evidence type="ECO:0000256" key="1">
    <source>
        <dbReference type="SAM" id="MobiDB-lite"/>
    </source>
</evidence>
<name>A0A2T3Z5Y0_TRIA4</name>
<accession>A0A2T3Z5Y0</accession>
<reference evidence="3 4" key="1">
    <citation type="submission" date="2016-07" db="EMBL/GenBank/DDBJ databases">
        <title>Multiple horizontal gene transfer events from other fungi enriched the ability of initially mycotrophic Trichoderma (Ascomycota) to feed on dead plant biomass.</title>
        <authorList>
            <consortium name="DOE Joint Genome Institute"/>
            <person name="Aerts A."/>
            <person name="Atanasova L."/>
            <person name="Chenthamara K."/>
            <person name="Zhang J."/>
            <person name="Grujic M."/>
            <person name="Henrissat B."/>
            <person name="Kuo A."/>
            <person name="Salamov A."/>
            <person name="Lipzen A."/>
            <person name="Labutti K."/>
            <person name="Barry K."/>
            <person name="Miao Y."/>
            <person name="Rahimi M.J."/>
            <person name="Shen Q."/>
            <person name="Grigoriev I.V."/>
            <person name="Kubicek C.P."/>
            <person name="Druzhinina I.S."/>
        </authorList>
    </citation>
    <scope>NUCLEOTIDE SEQUENCE [LARGE SCALE GENOMIC DNA]</scope>
    <source>
        <strain evidence="3 4">CBS 433.97</strain>
    </source>
</reference>
<gene>
    <name evidence="3" type="ORF">M441DRAFT_59016</name>
</gene>